<comment type="caution">
    <text evidence="3">The sequence shown here is derived from an EMBL/GenBank/DDBJ whole genome shotgun (WGS) entry which is preliminary data.</text>
</comment>
<dbReference type="Pfam" id="PF00874">
    <property type="entry name" value="PRD"/>
    <property type="match status" value="2"/>
</dbReference>
<dbReference type="Gene3D" id="1.10.1790.10">
    <property type="entry name" value="PRD domain"/>
    <property type="match status" value="2"/>
</dbReference>
<dbReference type="PANTHER" id="PTHR30185:SF15">
    <property type="entry name" value="CRYPTIC BETA-GLUCOSIDE BGL OPERON ANTITERMINATOR"/>
    <property type="match status" value="1"/>
</dbReference>
<dbReference type="InterPro" id="IPR036650">
    <property type="entry name" value="CAT_RNA-bd_dom_sf"/>
</dbReference>
<dbReference type="InterPro" id="IPR004341">
    <property type="entry name" value="CAT_RNA-bd_dom"/>
</dbReference>
<dbReference type="EMBL" id="BJYM01000014">
    <property type="protein sequence ID" value="GEN88542.1"/>
    <property type="molecule type" value="Genomic_DNA"/>
</dbReference>
<dbReference type="PROSITE" id="PS51372">
    <property type="entry name" value="PRD_2"/>
    <property type="match status" value="2"/>
</dbReference>
<feature type="domain" description="PRD" evidence="2">
    <location>
        <begin position="165"/>
        <end position="272"/>
    </location>
</feature>
<sequence length="272" mass="32320">MNNNLVFSKNEEDHIVIVMGRGLGFKYKKGDLIDEETIEKVFVPNDQHARQEYVRILESAPKQHFEAINDALGHLKDHWKGELDDRYFLILFDHIAFAIERAEKGLVFQNKLLNEVRNHYPEEFEAALTVVKEINSRLAVHLPEEEAGNIAFHLVNAKTKDQNFEKTMLRMKMVKDMLNLIQYKLNIQLDIHSMRYNRFVTHLEYFIQRILENKQLDNKDLFLYEQFIEKYPEEYKATQAIAEYSKNVAGYEVTDEEKLYFMIHLARFTNQQ</sequence>
<name>A0A511ZM60_9BACI</name>
<reference evidence="3 4" key="1">
    <citation type="submission" date="2019-07" db="EMBL/GenBank/DDBJ databases">
        <title>Whole genome shotgun sequence of Oceanobacillus sojae NBRC 105379.</title>
        <authorList>
            <person name="Hosoyama A."/>
            <person name="Uohara A."/>
            <person name="Ohji S."/>
            <person name="Ichikawa N."/>
        </authorList>
    </citation>
    <scope>NUCLEOTIDE SEQUENCE [LARGE SCALE GENOMIC DNA]</scope>
    <source>
        <strain evidence="3 4">NBRC 105379</strain>
    </source>
</reference>
<dbReference type="SUPFAM" id="SSF63520">
    <property type="entry name" value="PTS-regulatory domain, PRD"/>
    <property type="match status" value="2"/>
</dbReference>
<accession>A0A511ZM60</accession>
<dbReference type="AlphaFoldDB" id="A0A511ZM60"/>
<protein>
    <submittedName>
        <fullName evidence="3">Transcription antiterminator BglG</fullName>
    </submittedName>
</protein>
<organism evidence="3 4">
    <name type="scientific">Oceanobacillus sojae</name>
    <dbReference type="NCBI Taxonomy" id="582851"/>
    <lineage>
        <taxon>Bacteria</taxon>
        <taxon>Bacillati</taxon>
        <taxon>Bacillota</taxon>
        <taxon>Bacilli</taxon>
        <taxon>Bacillales</taxon>
        <taxon>Bacillaceae</taxon>
        <taxon>Oceanobacillus</taxon>
    </lineage>
</organism>
<gene>
    <name evidence="3" type="primary">licT</name>
    <name evidence="3" type="ORF">OSO01_32810</name>
</gene>
<dbReference type="InterPro" id="IPR050661">
    <property type="entry name" value="BglG_antiterminators"/>
</dbReference>
<dbReference type="GO" id="GO:0003723">
    <property type="term" value="F:RNA binding"/>
    <property type="evidence" value="ECO:0007669"/>
    <property type="project" value="InterPro"/>
</dbReference>
<dbReference type="Gene3D" id="2.30.24.10">
    <property type="entry name" value="CAT RNA-binding domain"/>
    <property type="match status" value="1"/>
</dbReference>
<dbReference type="GO" id="GO:0006355">
    <property type="term" value="P:regulation of DNA-templated transcription"/>
    <property type="evidence" value="ECO:0007669"/>
    <property type="project" value="InterPro"/>
</dbReference>
<dbReference type="InterPro" id="IPR011608">
    <property type="entry name" value="PRD"/>
</dbReference>
<dbReference type="Pfam" id="PF03123">
    <property type="entry name" value="CAT_RBD"/>
    <property type="match status" value="1"/>
</dbReference>
<dbReference type="PANTHER" id="PTHR30185">
    <property type="entry name" value="CRYPTIC BETA-GLUCOSIDE BGL OPERON ANTITERMINATOR"/>
    <property type="match status" value="1"/>
</dbReference>
<proteinExistence type="predicted"/>
<feature type="domain" description="PRD" evidence="2">
    <location>
        <begin position="59"/>
        <end position="164"/>
    </location>
</feature>
<dbReference type="SMART" id="SM01061">
    <property type="entry name" value="CAT_RBD"/>
    <property type="match status" value="1"/>
</dbReference>
<dbReference type="SUPFAM" id="SSF50151">
    <property type="entry name" value="SacY-like RNA-binding domain"/>
    <property type="match status" value="1"/>
</dbReference>
<evidence type="ECO:0000259" key="2">
    <source>
        <dbReference type="PROSITE" id="PS51372"/>
    </source>
</evidence>
<evidence type="ECO:0000256" key="1">
    <source>
        <dbReference type="ARBA" id="ARBA00022737"/>
    </source>
</evidence>
<keyword evidence="1" id="KW-0677">Repeat</keyword>
<dbReference type="InterPro" id="IPR036634">
    <property type="entry name" value="PRD_sf"/>
</dbReference>
<evidence type="ECO:0000313" key="3">
    <source>
        <dbReference type="EMBL" id="GEN88542.1"/>
    </source>
</evidence>
<evidence type="ECO:0000313" key="4">
    <source>
        <dbReference type="Proteomes" id="UP000321558"/>
    </source>
</evidence>
<dbReference type="Proteomes" id="UP000321558">
    <property type="component" value="Unassembled WGS sequence"/>
</dbReference>
<keyword evidence="4" id="KW-1185">Reference proteome</keyword>